<sequence>QGITQSMSRKGNSMDDGLMEDFFYLLKTEMFYAQEYKYHSLQELTQAIKEYIEYYNEERIKSRLKGLTPKEYWNQASINPVF</sequence>
<dbReference type="SUPFAM" id="SSF53098">
    <property type="entry name" value="Ribonuclease H-like"/>
    <property type="match status" value="1"/>
</dbReference>
<dbReference type="Proteomes" id="UP000430466">
    <property type="component" value="Unassembled WGS sequence"/>
</dbReference>
<proteinExistence type="predicted"/>
<dbReference type="GO" id="GO:0003676">
    <property type="term" value="F:nucleic acid binding"/>
    <property type="evidence" value="ECO:0007669"/>
    <property type="project" value="InterPro"/>
</dbReference>
<accession>A0A6A7K1R3</accession>
<dbReference type="PROSITE" id="PS50994">
    <property type="entry name" value="INTEGRASE"/>
    <property type="match status" value="1"/>
</dbReference>
<dbReference type="InterPro" id="IPR036397">
    <property type="entry name" value="RNaseH_sf"/>
</dbReference>
<dbReference type="EMBL" id="WHOE01000035">
    <property type="protein sequence ID" value="MPW14509.1"/>
    <property type="molecule type" value="Genomic_DNA"/>
</dbReference>
<dbReference type="GO" id="GO:0015074">
    <property type="term" value="P:DNA integration"/>
    <property type="evidence" value="ECO:0007669"/>
    <property type="project" value="InterPro"/>
</dbReference>
<dbReference type="InterPro" id="IPR050900">
    <property type="entry name" value="Transposase_IS3/IS150/IS904"/>
</dbReference>
<gene>
    <name evidence="2" type="ORF">GDZ32_05980</name>
</gene>
<comment type="caution">
    <text evidence="2">The sequence shown here is derived from an EMBL/GenBank/DDBJ whole genome shotgun (WGS) entry which is preliminary data.</text>
</comment>
<name>A0A6A7K1R3_LACHE</name>
<protein>
    <submittedName>
        <fullName evidence="2">IS3 family transposase</fullName>
    </submittedName>
</protein>
<dbReference type="Pfam" id="PF13333">
    <property type="entry name" value="rve_2"/>
    <property type="match status" value="1"/>
</dbReference>
<feature type="domain" description="Integrase catalytic" evidence="1">
    <location>
        <begin position="1"/>
        <end position="77"/>
    </location>
</feature>
<dbReference type="RefSeq" id="WP_152724008.1">
    <property type="nucleotide sequence ID" value="NZ_WHOE01000035.1"/>
</dbReference>
<evidence type="ECO:0000313" key="3">
    <source>
        <dbReference type="Proteomes" id="UP000430466"/>
    </source>
</evidence>
<dbReference type="AlphaFoldDB" id="A0A6A7K1R3"/>
<dbReference type="Gene3D" id="3.30.420.10">
    <property type="entry name" value="Ribonuclease H-like superfamily/Ribonuclease H"/>
    <property type="match status" value="1"/>
</dbReference>
<organism evidence="2 3">
    <name type="scientific">Lactobacillus helveticus</name>
    <name type="common">Lactobacillus suntoryeus</name>
    <dbReference type="NCBI Taxonomy" id="1587"/>
    <lineage>
        <taxon>Bacteria</taxon>
        <taxon>Bacillati</taxon>
        <taxon>Bacillota</taxon>
        <taxon>Bacilli</taxon>
        <taxon>Lactobacillales</taxon>
        <taxon>Lactobacillaceae</taxon>
        <taxon>Lactobacillus</taxon>
    </lineage>
</organism>
<evidence type="ECO:0000259" key="1">
    <source>
        <dbReference type="PROSITE" id="PS50994"/>
    </source>
</evidence>
<feature type="non-terminal residue" evidence="2">
    <location>
        <position position="1"/>
    </location>
</feature>
<evidence type="ECO:0000313" key="2">
    <source>
        <dbReference type="EMBL" id="MPW14509.1"/>
    </source>
</evidence>
<dbReference type="PANTHER" id="PTHR46889">
    <property type="entry name" value="TRANSPOSASE INSF FOR INSERTION SEQUENCE IS3B-RELATED"/>
    <property type="match status" value="1"/>
</dbReference>
<reference evidence="2 3" key="1">
    <citation type="submission" date="2019-10" db="EMBL/GenBank/DDBJ databases">
        <title>Draft genome sequences of Lactobacillus strains.</title>
        <authorList>
            <person name="Cho G.-S."/>
            <person name="Fagbemigun O."/>
            <person name="Brinks E."/>
            <person name="Franz C.M.A.P."/>
        </authorList>
    </citation>
    <scope>NUCLEOTIDE SEQUENCE [LARGE SCALE GENOMIC DNA]</scope>
    <source>
        <strain evidence="2 3">313</strain>
    </source>
</reference>
<dbReference type="PANTHER" id="PTHR46889:SF4">
    <property type="entry name" value="TRANSPOSASE INSO FOR INSERTION SEQUENCE ELEMENT IS911B-RELATED"/>
    <property type="match status" value="1"/>
</dbReference>
<dbReference type="InterPro" id="IPR001584">
    <property type="entry name" value="Integrase_cat-core"/>
</dbReference>
<dbReference type="InterPro" id="IPR012337">
    <property type="entry name" value="RNaseH-like_sf"/>
</dbReference>